<feature type="coiled-coil region" evidence="1">
    <location>
        <begin position="93"/>
        <end position="120"/>
    </location>
</feature>
<gene>
    <name evidence="3" type="ORF">HMPREF0946_00658</name>
</gene>
<evidence type="ECO:0000313" key="4">
    <source>
        <dbReference type="Proteomes" id="UP000016231"/>
    </source>
</evidence>
<feature type="transmembrane region" description="Helical" evidence="2">
    <location>
        <begin position="61"/>
        <end position="77"/>
    </location>
</feature>
<protein>
    <submittedName>
        <fullName evidence="3">Uncharacterized protein</fullName>
    </submittedName>
</protein>
<keyword evidence="2" id="KW-0812">Transmembrane</keyword>
<accession>C7XPE3</accession>
<dbReference type="HOGENOM" id="CLU_150567_0_0_0"/>
<keyword evidence="2" id="KW-0472">Membrane</keyword>
<proteinExistence type="predicted"/>
<dbReference type="GeneID" id="79800170"/>
<sequence>MKNQLKEDLNDFLKEKEELREVIGKIGGNNNSQAKIVTTLFVGIVLVIFVAGIVLKQLSPTTTLLLLILILSFKIIWMQQQTQKSMHFQFWILNSIEIRINELDKKQKRLEKMIEELGNKKE</sequence>
<keyword evidence="1" id="KW-0175">Coiled coil</keyword>
<evidence type="ECO:0000256" key="2">
    <source>
        <dbReference type="SAM" id="Phobius"/>
    </source>
</evidence>
<keyword evidence="2" id="KW-1133">Transmembrane helix</keyword>
<reference evidence="3 4" key="1">
    <citation type="submission" date="2013-08" db="EMBL/GenBank/DDBJ databases">
        <title>The Genome Sequence of Fusobacterium sp. 3_1_36A2.</title>
        <authorList>
            <consortium name="The Broad Institute Genome Sequencing Platform"/>
            <person name="Earl A."/>
            <person name="Ward D."/>
            <person name="Feldgarden M."/>
            <person name="Gevers D."/>
            <person name="Strauss J."/>
            <person name="White A."/>
            <person name="Allen-Vercoe E."/>
            <person name="Walker B."/>
            <person name="Young S.K."/>
            <person name="Zeng Q."/>
            <person name="Gargeya S."/>
            <person name="Fitzgerald M."/>
            <person name="Haas B."/>
            <person name="Abouelleil A."/>
            <person name="Alvarado L."/>
            <person name="Arachchi H.M."/>
            <person name="Berlin A.M."/>
            <person name="Chapman S.B."/>
            <person name="Goldberg J."/>
            <person name="Griggs A."/>
            <person name="Gujja S."/>
            <person name="Hansen M."/>
            <person name="Howarth C."/>
            <person name="Imamovic A."/>
            <person name="Larimer J."/>
            <person name="McCowen C."/>
            <person name="Montmayeur A."/>
            <person name="Murphy C."/>
            <person name="Neiman D."/>
            <person name="Pearson M."/>
            <person name="Priest M."/>
            <person name="Roberts A."/>
            <person name="Saif S."/>
            <person name="Shea T."/>
            <person name="Sisk P."/>
            <person name="Sykes S."/>
            <person name="Wortman J."/>
            <person name="Nusbaum C."/>
            <person name="Birren B."/>
        </authorList>
    </citation>
    <scope>NUCLEOTIDE SEQUENCE [LARGE SCALE GENOMIC DNA]</scope>
    <source>
        <strain evidence="3 4">3_1_36A2</strain>
    </source>
</reference>
<dbReference type="Proteomes" id="UP000016231">
    <property type="component" value="Chromosome"/>
</dbReference>
<name>C7XPE3_FUSVC</name>
<dbReference type="eggNOG" id="ENOG503059E">
    <property type="taxonomic scope" value="Bacteria"/>
</dbReference>
<evidence type="ECO:0000256" key="1">
    <source>
        <dbReference type="SAM" id="Coils"/>
    </source>
</evidence>
<dbReference type="STRING" id="469604.HMPREF0946_00658"/>
<feature type="transmembrane region" description="Helical" evidence="2">
    <location>
        <begin position="36"/>
        <end position="55"/>
    </location>
</feature>
<organism evidence="3 4">
    <name type="scientific">Fusobacterium vincentii 3_1_36A2</name>
    <dbReference type="NCBI Taxonomy" id="469604"/>
    <lineage>
        <taxon>Bacteria</taxon>
        <taxon>Fusobacteriati</taxon>
        <taxon>Fusobacteriota</taxon>
        <taxon>Fusobacteriia</taxon>
        <taxon>Fusobacteriales</taxon>
        <taxon>Fusobacteriaceae</taxon>
        <taxon>Fusobacterium</taxon>
    </lineage>
</organism>
<dbReference type="KEGG" id="fnc:HMPREF0946_00658"/>
<dbReference type="RefSeq" id="WP_020789035.1">
    <property type="nucleotide sequence ID" value="NC_022196.1"/>
</dbReference>
<dbReference type="OrthoDB" id="92590at2"/>
<dbReference type="EMBL" id="CP003700">
    <property type="protein sequence ID" value="EEU32585.2"/>
    <property type="molecule type" value="Genomic_DNA"/>
</dbReference>
<dbReference type="AlphaFoldDB" id="C7XPE3"/>
<evidence type="ECO:0000313" key="3">
    <source>
        <dbReference type="EMBL" id="EEU32585.2"/>
    </source>
</evidence>